<reference evidence="1 2" key="1">
    <citation type="journal article" date="2024" name="G3 (Bethesda)">
        <title>Genome assembly of Hibiscus sabdariffa L. provides insights into metabolisms of medicinal natural products.</title>
        <authorList>
            <person name="Kim T."/>
        </authorList>
    </citation>
    <scope>NUCLEOTIDE SEQUENCE [LARGE SCALE GENOMIC DNA]</scope>
    <source>
        <strain evidence="1">TK-2024</strain>
        <tissue evidence="1">Old leaves</tissue>
    </source>
</reference>
<sequence>MQSNHGRADFQQNLFGFEAELGEPPLVTVTFHGFDQILKWHEFLFHLGARIGPLSSHSYGLGSNRKFYSCEPHILYLCLRDEGGKVFSVYCDEDGHFTEDEGSNKG</sequence>
<keyword evidence="2" id="KW-1185">Reference proteome</keyword>
<organism evidence="1 2">
    <name type="scientific">Hibiscus sabdariffa</name>
    <name type="common">roselle</name>
    <dbReference type="NCBI Taxonomy" id="183260"/>
    <lineage>
        <taxon>Eukaryota</taxon>
        <taxon>Viridiplantae</taxon>
        <taxon>Streptophyta</taxon>
        <taxon>Embryophyta</taxon>
        <taxon>Tracheophyta</taxon>
        <taxon>Spermatophyta</taxon>
        <taxon>Magnoliopsida</taxon>
        <taxon>eudicotyledons</taxon>
        <taxon>Gunneridae</taxon>
        <taxon>Pentapetalae</taxon>
        <taxon>rosids</taxon>
        <taxon>malvids</taxon>
        <taxon>Malvales</taxon>
        <taxon>Malvaceae</taxon>
        <taxon>Malvoideae</taxon>
        <taxon>Hibiscus</taxon>
    </lineage>
</organism>
<dbReference type="EMBL" id="JBBPBM010000080">
    <property type="protein sequence ID" value="KAK8510958.1"/>
    <property type="molecule type" value="Genomic_DNA"/>
</dbReference>
<protein>
    <submittedName>
        <fullName evidence="1">Uncharacterized protein</fullName>
    </submittedName>
</protein>
<evidence type="ECO:0000313" key="1">
    <source>
        <dbReference type="EMBL" id="KAK8510958.1"/>
    </source>
</evidence>
<gene>
    <name evidence="1" type="ORF">V6N12_036870</name>
</gene>
<name>A0ABR2BV47_9ROSI</name>
<evidence type="ECO:0000313" key="2">
    <source>
        <dbReference type="Proteomes" id="UP001472677"/>
    </source>
</evidence>
<proteinExistence type="predicted"/>
<dbReference type="Proteomes" id="UP001472677">
    <property type="component" value="Unassembled WGS sequence"/>
</dbReference>
<comment type="caution">
    <text evidence="1">The sequence shown here is derived from an EMBL/GenBank/DDBJ whole genome shotgun (WGS) entry which is preliminary data.</text>
</comment>
<accession>A0ABR2BV47</accession>